<protein>
    <submittedName>
        <fullName evidence="3">ATPase</fullName>
    </submittedName>
</protein>
<dbReference type="Gene3D" id="3.30.530.20">
    <property type="match status" value="1"/>
</dbReference>
<accession>A0A371XJ32</accession>
<sequence length="177" mass="19772">MNAIAAMDAYGALSEDSTLTIRRVLPGPIDRVWAYVTESDLRAKWLASGAMTMKIGAPFTLTWRNDELTTPPGKRPEGFGEEHSMECEITELDPPHKIGFTWGSTGGVLIELVERENSVLLTLTHRRIRDRNALANIAPGWHAHLDVLFAKIAGKPTEPFWDHWGKLKHDYAERIGG</sequence>
<keyword evidence="4" id="KW-1185">Reference proteome</keyword>
<feature type="domain" description="Activator of Hsp90 ATPase homologue 1/2-like C-terminal" evidence="2">
    <location>
        <begin position="28"/>
        <end position="148"/>
    </location>
</feature>
<evidence type="ECO:0000256" key="1">
    <source>
        <dbReference type="ARBA" id="ARBA00006817"/>
    </source>
</evidence>
<evidence type="ECO:0000313" key="4">
    <source>
        <dbReference type="Proteomes" id="UP000262379"/>
    </source>
</evidence>
<dbReference type="Proteomes" id="UP000262379">
    <property type="component" value="Unassembled WGS sequence"/>
</dbReference>
<dbReference type="Pfam" id="PF08327">
    <property type="entry name" value="AHSA1"/>
    <property type="match status" value="1"/>
</dbReference>
<dbReference type="RefSeq" id="WP_116621856.1">
    <property type="nucleotide sequence ID" value="NZ_QURN01000001.1"/>
</dbReference>
<evidence type="ECO:0000313" key="3">
    <source>
        <dbReference type="EMBL" id="RFC69235.1"/>
    </source>
</evidence>
<dbReference type="EMBL" id="QURN01000001">
    <property type="protein sequence ID" value="RFC69235.1"/>
    <property type="molecule type" value="Genomic_DNA"/>
</dbReference>
<dbReference type="SUPFAM" id="SSF55961">
    <property type="entry name" value="Bet v1-like"/>
    <property type="match status" value="1"/>
</dbReference>
<evidence type="ECO:0000259" key="2">
    <source>
        <dbReference type="Pfam" id="PF08327"/>
    </source>
</evidence>
<comment type="caution">
    <text evidence="3">The sequence shown here is derived from an EMBL/GenBank/DDBJ whole genome shotgun (WGS) entry which is preliminary data.</text>
</comment>
<dbReference type="AlphaFoldDB" id="A0A371XJ32"/>
<dbReference type="InterPro" id="IPR013538">
    <property type="entry name" value="ASHA1/2-like_C"/>
</dbReference>
<comment type="similarity">
    <text evidence="1">Belongs to the AHA1 family.</text>
</comment>
<proteinExistence type="inferred from homology"/>
<dbReference type="InterPro" id="IPR023393">
    <property type="entry name" value="START-like_dom_sf"/>
</dbReference>
<name>A0A371XJ32_9HYPH</name>
<organism evidence="3 4">
    <name type="scientific">Mesorhizobium denitrificans</name>
    <dbReference type="NCBI Taxonomy" id="2294114"/>
    <lineage>
        <taxon>Bacteria</taxon>
        <taxon>Pseudomonadati</taxon>
        <taxon>Pseudomonadota</taxon>
        <taxon>Alphaproteobacteria</taxon>
        <taxon>Hyphomicrobiales</taxon>
        <taxon>Phyllobacteriaceae</taxon>
        <taxon>Mesorhizobium</taxon>
    </lineage>
</organism>
<dbReference type="CDD" id="cd08899">
    <property type="entry name" value="SRPBCC_CalC_Aha1-like_6"/>
    <property type="match status" value="1"/>
</dbReference>
<reference evidence="4" key="1">
    <citation type="submission" date="2018-08" db="EMBL/GenBank/DDBJ databases">
        <authorList>
            <person name="Im W.T."/>
        </authorList>
    </citation>
    <scope>NUCLEOTIDE SEQUENCE [LARGE SCALE GENOMIC DNA]</scope>
    <source>
        <strain evidence="4">LA-28</strain>
    </source>
</reference>
<gene>
    <name evidence="3" type="ORF">DY251_00300</name>
</gene>